<evidence type="ECO:0000259" key="7">
    <source>
        <dbReference type="PROSITE" id="PS50035"/>
    </source>
</evidence>
<proteinExistence type="predicted"/>
<reference evidence="9 11" key="2">
    <citation type="submission" date="2018-06" db="EMBL/GenBank/DDBJ databases">
        <authorList>
            <consortium name="Pathogen Informatics"/>
            <person name="Doyle S."/>
        </authorList>
    </citation>
    <scope>NUCLEOTIDE SEQUENCE [LARGE SCALE GENOMIC DNA]</scope>
    <source>
        <strain evidence="9 11">NCTC11460</strain>
    </source>
</reference>
<evidence type="ECO:0000313" key="10">
    <source>
        <dbReference type="Proteomes" id="UP000070326"/>
    </source>
</evidence>
<feature type="domain" description="PLD phosphodiesterase" evidence="7">
    <location>
        <begin position="490"/>
        <end position="517"/>
    </location>
</feature>
<keyword evidence="3 6" id="KW-0812">Transmembrane</keyword>
<dbReference type="PANTHER" id="PTHR21248:SF22">
    <property type="entry name" value="PHOSPHOLIPASE D"/>
    <property type="match status" value="1"/>
</dbReference>
<keyword evidence="2" id="KW-1003">Cell membrane</keyword>
<dbReference type="PATRIC" id="fig|1261.5.peg.1767"/>
<dbReference type="Pfam" id="PF13091">
    <property type="entry name" value="PLDc_2"/>
    <property type="match status" value="2"/>
</dbReference>
<dbReference type="eggNOG" id="COG1502">
    <property type="taxonomic scope" value="Bacteria"/>
</dbReference>
<feature type="transmembrane region" description="Helical" evidence="6">
    <location>
        <begin position="65"/>
        <end position="85"/>
    </location>
</feature>
<evidence type="ECO:0000256" key="2">
    <source>
        <dbReference type="ARBA" id="ARBA00022475"/>
    </source>
</evidence>
<keyword evidence="4 6" id="KW-1133">Transmembrane helix</keyword>
<dbReference type="InterPro" id="IPR001736">
    <property type="entry name" value="PLipase_D/transphosphatidylase"/>
</dbReference>
<dbReference type="EC" id="2.7.8.-" evidence="9"/>
<dbReference type="GO" id="GO:0030572">
    <property type="term" value="F:phosphatidyltransferase activity"/>
    <property type="evidence" value="ECO:0007669"/>
    <property type="project" value="UniProtKB-ARBA"/>
</dbReference>
<feature type="transmembrane region" description="Helical" evidence="6">
    <location>
        <begin position="41"/>
        <end position="56"/>
    </location>
</feature>
<evidence type="ECO:0000256" key="4">
    <source>
        <dbReference type="ARBA" id="ARBA00022989"/>
    </source>
</evidence>
<evidence type="ECO:0000256" key="1">
    <source>
        <dbReference type="ARBA" id="ARBA00004651"/>
    </source>
</evidence>
<evidence type="ECO:0000256" key="6">
    <source>
        <dbReference type="SAM" id="Phobius"/>
    </source>
</evidence>
<keyword evidence="5 6" id="KW-0472">Membrane</keyword>
<dbReference type="STRING" id="1261.HMPREF3195_01762"/>
<accession>A0A135YML0</accession>
<dbReference type="PANTHER" id="PTHR21248">
    <property type="entry name" value="CARDIOLIPIN SYNTHASE"/>
    <property type="match status" value="1"/>
</dbReference>
<gene>
    <name evidence="9" type="primary">cls_1</name>
    <name evidence="8" type="ORF">HMPREF3195_01762</name>
    <name evidence="9" type="ORF">NCTC11460_01474</name>
</gene>
<dbReference type="Proteomes" id="UP000255101">
    <property type="component" value="Unassembled WGS sequence"/>
</dbReference>
<dbReference type="Pfam" id="PF13396">
    <property type="entry name" value="PLDc_N"/>
    <property type="match status" value="1"/>
</dbReference>
<dbReference type="EMBL" id="LSQZ01000087">
    <property type="protein sequence ID" value="KXI10642.1"/>
    <property type="molecule type" value="Genomic_DNA"/>
</dbReference>
<name>A0A135YML0_9FIRM</name>
<feature type="domain" description="PLD phosphodiesterase" evidence="7">
    <location>
        <begin position="243"/>
        <end position="270"/>
    </location>
</feature>
<dbReference type="GO" id="GO:0032049">
    <property type="term" value="P:cardiolipin biosynthetic process"/>
    <property type="evidence" value="ECO:0007669"/>
    <property type="project" value="UniProtKB-ARBA"/>
</dbReference>
<dbReference type="EMBL" id="UGTB01000004">
    <property type="protein sequence ID" value="SUB61534.1"/>
    <property type="molecule type" value="Genomic_DNA"/>
</dbReference>
<keyword evidence="9" id="KW-0808">Transferase</keyword>
<dbReference type="GO" id="GO:0005886">
    <property type="term" value="C:plasma membrane"/>
    <property type="evidence" value="ECO:0007669"/>
    <property type="project" value="UniProtKB-SubCell"/>
</dbReference>
<comment type="subcellular location">
    <subcellularLocation>
        <location evidence="1">Cell membrane</location>
        <topology evidence="1">Multi-pass membrane protein</topology>
    </subcellularLocation>
</comment>
<dbReference type="RefSeq" id="WP_002843237.1">
    <property type="nucleotide sequence ID" value="NZ_CP096607.1"/>
</dbReference>
<dbReference type="InterPro" id="IPR025202">
    <property type="entry name" value="PLD-like_dom"/>
</dbReference>
<evidence type="ECO:0000313" key="9">
    <source>
        <dbReference type="EMBL" id="SUB61534.1"/>
    </source>
</evidence>
<protein>
    <submittedName>
        <fullName evidence="9">Cardiolipin synthase</fullName>
        <ecNumber evidence="9">2.7.8.-</ecNumber>
    </submittedName>
    <submittedName>
        <fullName evidence="8">Phospholipase D domain protein</fullName>
    </submittedName>
</protein>
<reference evidence="8 10" key="1">
    <citation type="submission" date="2016-02" db="EMBL/GenBank/DDBJ databases">
        <authorList>
            <person name="Wen L."/>
            <person name="He K."/>
            <person name="Yang H."/>
        </authorList>
    </citation>
    <scope>NUCLEOTIDE SEQUENCE [LARGE SCALE GENOMIC DNA]</scope>
    <source>
        <strain evidence="8 10">MJR8628A</strain>
    </source>
</reference>
<dbReference type="SMART" id="SM00155">
    <property type="entry name" value="PLDc"/>
    <property type="match status" value="2"/>
</dbReference>
<dbReference type="GeneID" id="79842296"/>
<dbReference type="CDD" id="cd09160">
    <property type="entry name" value="PLDc_SMU_988_like_2"/>
    <property type="match status" value="1"/>
</dbReference>
<dbReference type="InterPro" id="IPR027379">
    <property type="entry name" value="CLS_N"/>
</dbReference>
<dbReference type="AlphaFoldDB" id="A0A135YML0"/>
<dbReference type="CDD" id="cd09154">
    <property type="entry name" value="PLDc_SMU_988_like_1"/>
    <property type="match status" value="1"/>
</dbReference>
<evidence type="ECO:0000256" key="3">
    <source>
        <dbReference type="ARBA" id="ARBA00022692"/>
    </source>
</evidence>
<dbReference type="Proteomes" id="UP000070326">
    <property type="component" value="Unassembled WGS sequence"/>
</dbReference>
<feature type="transmembrane region" description="Helical" evidence="6">
    <location>
        <begin position="12"/>
        <end position="35"/>
    </location>
</feature>
<dbReference type="SUPFAM" id="SSF56024">
    <property type="entry name" value="Phospholipase D/nuclease"/>
    <property type="match status" value="2"/>
</dbReference>
<sequence length="577" mass="66452">MKKEKNGTNRAIIAGLGFAFQIFWILSGVYALNIWYPKLDIVLRVLSILLIFRILGKHTNSAIKIPWIIGILVAPVAGLILYALLGSRFTSISIRRRFKYIYGMADGVLQRDRELMSRLKNIDPDVYGHVNYIDKFGNYPAYSNNDVVYFSEASDAIEKLKEELENAQKFIFMEYHAIEDAGSFRAIEDILKRKADEGLDIRVIYDDVGSLGFVDRPFSKRLNKEGIKCRVFNPVIPIVNIFMNNRDHRKITVIDGKVGFTGGYNIADEYFNIVNPFGYWKDTGIMIKGRSVDNLTMIFLEMWHAMRRNKSERESLENLINQYDMCNISYDVLNEKDLLEDDIEDKLVDTKGEDKIVDTKGEDKIVDTKGEPIDTQDKTVAIENKESSVTKSKNKLRILQPFAENPLYEEQVAENVYLNLAKTSNDYLYITTPYLIIDDIMRDELTLAAKRGVDVRIITPGIPDKKIIYAITRSNYANLARNGVKIYEYSPGFVHAKQHISDDKCGVIGTINMDYRSLYLHFENGVYIYDEDLVKEMRIDMENMFAQSEDVTSKYSGRRSMRTRIWHGVLRFISPLL</sequence>
<dbReference type="PROSITE" id="PS50035">
    <property type="entry name" value="PLD"/>
    <property type="match status" value="2"/>
</dbReference>
<organism evidence="8 10">
    <name type="scientific">Peptostreptococcus anaerobius</name>
    <dbReference type="NCBI Taxonomy" id="1261"/>
    <lineage>
        <taxon>Bacteria</taxon>
        <taxon>Bacillati</taxon>
        <taxon>Bacillota</taxon>
        <taxon>Clostridia</taxon>
        <taxon>Peptostreptococcales</taxon>
        <taxon>Peptostreptococcaceae</taxon>
        <taxon>Peptostreptococcus</taxon>
    </lineage>
</organism>
<evidence type="ECO:0000313" key="8">
    <source>
        <dbReference type="EMBL" id="KXI10642.1"/>
    </source>
</evidence>
<dbReference type="Gene3D" id="3.30.870.10">
    <property type="entry name" value="Endonuclease Chain A"/>
    <property type="match status" value="2"/>
</dbReference>
<evidence type="ECO:0000313" key="11">
    <source>
        <dbReference type="Proteomes" id="UP000255101"/>
    </source>
</evidence>
<evidence type="ECO:0000256" key="5">
    <source>
        <dbReference type="ARBA" id="ARBA00023136"/>
    </source>
</evidence>